<evidence type="ECO:0008006" key="2">
    <source>
        <dbReference type="Google" id="ProtNLM"/>
    </source>
</evidence>
<organism evidence="1">
    <name type="scientific">marine sediment metagenome</name>
    <dbReference type="NCBI Taxonomy" id="412755"/>
    <lineage>
        <taxon>unclassified sequences</taxon>
        <taxon>metagenomes</taxon>
        <taxon>ecological metagenomes</taxon>
    </lineage>
</organism>
<dbReference type="EMBL" id="LAZR01000122">
    <property type="protein sequence ID" value="KKN89152.1"/>
    <property type="molecule type" value="Genomic_DNA"/>
</dbReference>
<accession>A0A0F9UNP8</accession>
<name>A0A0F9UNP8_9ZZZZ</name>
<protein>
    <recommendedName>
        <fullName evidence="2">Lipoprotein</fullName>
    </recommendedName>
</protein>
<evidence type="ECO:0000313" key="1">
    <source>
        <dbReference type="EMBL" id="KKN89152.1"/>
    </source>
</evidence>
<dbReference type="PROSITE" id="PS51257">
    <property type="entry name" value="PROKAR_LIPOPROTEIN"/>
    <property type="match status" value="1"/>
</dbReference>
<sequence>MRATIHLLGIVVGLAGCNAGTPYPNLSPIAGAQVSANPNPRGTEAFCQQYGRQTAGNSYEGRIDRDEDSIGADLLYRRQARDDGAAAYRRCRAGRVN</sequence>
<proteinExistence type="predicted"/>
<dbReference type="AlphaFoldDB" id="A0A0F9UNP8"/>
<reference evidence="1" key="1">
    <citation type="journal article" date="2015" name="Nature">
        <title>Complex archaea that bridge the gap between prokaryotes and eukaryotes.</title>
        <authorList>
            <person name="Spang A."/>
            <person name="Saw J.H."/>
            <person name="Jorgensen S.L."/>
            <person name="Zaremba-Niedzwiedzka K."/>
            <person name="Martijn J."/>
            <person name="Lind A.E."/>
            <person name="van Eijk R."/>
            <person name="Schleper C."/>
            <person name="Guy L."/>
            <person name="Ettema T.J."/>
        </authorList>
    </citation>
    <scope>NUCLEOTIDE SEQUENCE</scope>
</reference>
<gene>
    <name evidence="1" type="ORF">LCGC14_0241500</name>
</gene>
<comment type="caution">
    <text evidence="1">The sequence shown here is derived from an EMBL/GenBank/DDBJ whole genome shotgun (WGS) entry which is preliminary data.</text>
</comment>